<feature type="domain" description="FAD/NAD(P)-binding" evidence="5">
    <location>
        <begin position="28"/>
        <end position="253"/>
    </location>
</feature>
<evidence type="ECO:0000256" key="3">
    <source>
        <dbReference type="ARBA" id="ARBA00023002"/>
    </source>
</evidence>
<dbReference type="AlphaFoldDB" id="A0AAD6TVU7"/>
<dbReference type="GO" id="GO:0016491">
    <property type="term" value="F:oxidoreductase activity"/>
    <property type="evidence" value="ECO:0007669"/>
    <property type="project" value="UniProtKB-KW"/>
</dbReference>
<evidence type="ECO:0000259" key="5">
    <source>
        <dbReference type="Pfam" id="PF07992"/>
    </source>
</evidence>
<dbReference type="EMBL" id="JARJCN010000075">
    <property type="protein sequence ID" value="KAJ7077163.1"/>
    <property type="molecule type" value="Genomic_DNA"/>
</dbReference>
<evidence type="ECO:0000256" key="1">
    <source>
        <dbReference type="ARBA" id="ARBA00022630"/>
    </source>
</evidence>
<keyword evidence="7" id="KW-1185">Reference proteome</keyword>
<dbReference type="SUPFAM" id="SSF51905">
    <property type="entry name" value="FAD/NAD(P)-binding domain"/>
    <property type="match status" value="2"/>
</dbReference>
<dbReference type="InterPro" id="IPR023753">
    <property type="entry name" value="FAD/NAD-binding_dom"/>
</dbReference>
<keyword evidence="3" id="KW-0560">Oxidoreductase</keyword>
<reference evidence="6" key="1">
    <citation type="submission" date="2023-03" db="EMBL/GenBank/DDBJ databases">
        <title>Massive genome expansion in bonnet fungi (Mycena s.s.) driven by repeated elements and novel gene families across ecological guilds.</title>
        <authorList>
            <consortium name="Lawrence Berkeley National Laboratory"/>
            <person name="Harder C.B."/>
            <person name="Miyauchi S."/>
            <person name="Viragh M."/>
            <person name="Kuo A."/>
            <person name="Thoen E."/>
            <person name="Andreopoulos B."/>
            <person name="Lu D."/>
            <person name="Skrede I."/>
            <person name="Drula E."/>
            <person name="Henrissat B."/>
            <person name="Morin E."/>
            <person name="Kohler A."/>
            <person name="Barry K."/>
            <person name="LaButti K."/>
            <person name="Morin E."/>
            <person name="Salamov A."/>
            <person name="Lipzen A."/>
            <person name="Mereny Z."/>
            <person name="Hegedus B."/>
            <person name="Baldrian P."/>
            <person name="Stursova M."/>
            <person name="Weitz H."/>
            <person name="Taylor A."/>
            <person name="Grigoriev I.V."/>
            <person name="Nagy L.G."/>
            <person name="Martin F."/>
            <person name="Kauserud H."/>
        </authorList>
    </citation>
    <scope>NUCLEOTIDE SEQUENCE</scope>
    <source>
        <strain evidence="6">CBHHK173m</strain>
    </source>
</reference>
<evidence type="ECO:0000313" key="7">
    <source>
        <dbReference type="Proteomes" id="UP001222325"/>
    </source>
</evidence>
<dbReference type="Proteomes" id="UP001222325">
    <property type="component" value="Unassembled WGS sequence"/>
</dbReference>
<evidence type="ECO:0000313" key="6">
    <source>
        <dbReference type="EMBL" id="KAJ7077163.1"/>
    </source>
</evidence>
<gene>
    <name evidence="6" type="ORF">B0H15DRAFT_862626</name>
</gene>
<dbReference type="InterPro" id="IPR036188">
    <property type="entry name" value="FAD/NAD-bd_sf"/>
</dbReference>
<protein>
    <submittedName>
        <fullName evidence="6">FAD/NAD-P-binding domain-containing protein</fullName>
    </submittedName>
</protein>
<keyword evidence="1" id="KW-0285">Flavoprotein</keyword>
<feature type="compositionally biased region" description="Basic and acidic residues" evidence="4">
    <location>
        <begin position="1"/>
        <end position="10"/>
    </location>
</feature>
<dbReference type="Pfam" id="PF07992">
    <property type="entry name" value="Pyr_redox_2"/>
    <property type="match status" value="1"/>
</dbReference>
<evidence type="ECO:0000256" key="2">
    <source>
        <dbReference type="ARBA" id="ARBA00022827"/>
    </source>
</evidence>
<feature type="region of interest" description="Disordered" evidence="4">
    <location>
        <begin position="1"/>
        <end position="20"/>
    </location>
</feature>
<accession>A0AAD6TVU7</accession>
<dbReference type="PRINTS" id="PR00411">
    <property type="entry name" value="PNDRDTASEI"/>
</dbReference>
<keyword evidence="2" id="KW-0274">FAD</keyword>
<organism evidence="6 7">
    <name type="scientific">Mycena belliarum</name>
    <dbReference type="NCBI Taxonomy" id="1033014"/>
    <lineage>
        <taxon>Eukaryota</taxon>
        <taxon>Fungi</taxon>
        <taxon>Dikarya</taxon>
        <taxon>Basidiomycota</taxon>
        <taxon>Agaricomycotina</taxon>
        <taxon>Agaricomycetes</taxon>
        <taxon>Agaricomycetidae</taxon>
        <taxon>Agaricales</taxon>
        <taxon>Marasmiineae</taxon>
        <taxon>Mycenaceae</taxon>
        <taxon>Mycena</taxon>
    </lineage>
</organism>
<dbReference type="PANTHER" id="PTHR23023">
    <property type="entry name" value="DIMETHYLANILINE MONOOXYGENASE"/>
    <property type="match status" value="1"/>
</dbReference>
<proteinExistence type="predicted"/>
<dbReference type="InterPro" id="IPR050346">
    <property type="entry name" value="FMO-like"/>
</dbReference>
<dbReference type="PRINTS" id="PR00368">
    <property type="entry name" value="FADPNR"/>
</dbReference>
<comment type="caution">
    <text evidence="6">The sequence shown here is derived from an EMBL/GenBank/DDBJ whole genome shotgun (WGS) entry which is preliminary data.</text>
</comment>
<sequence length="584" mass="64707">MVHKSTEPEHTTAPGPRFRISPSMSAQKVAVLGAGAAGLITAHTLSRDGFEVQVFTRDHSPGGQWAQERIYPGLKLNSVHGEFSFSSHAMAPPSNTSITGGRLTAQDLSKYMQEFADTLLPGRIMLDAEILNVRRDKKDASWSISIRNKRTGESETLKFDKVVLCTGGTSKPKMPDSLSPKAASEAHFMGLVIHSAHFGAQLQNILYDIPAQGDHEPKSIVVVGGGKSAQDICAYLASEGRKVTIVYERTDPFAAGSRPLPDFLRKSRLFSLISPYINLRTRLERFLHTTWIGNKLVHGMWNVIIADSVKAMGIPKDSLLHLTYSPFWQMRTNDEGVPRANSFHVLATQGKIQVVAPARVTGYGDDGRSVLLSNGETLSADLVILATGYASSWPDIFDGETAADLGLHRCHPIRPEMNGEWKNYTTLANPPASTPDTEVWSSSVYKGIVPSKNILRKDFAINGAVFSASNGYMFEVTAHWISSYFLGDKMKVPNTVEEASMHAEREAMWLRKRFPEVNLTLNEACTSFAVFFTWPQYSDELLEDMCLPSMRNGGNWLTWPFKVVDIKELATLHEERAANRRKHV</sequence>
<name>A0AAD6TVU7_9AGAR</name>
<dbReference type="Gene3D" id="3.50.50.60">
    <property type="entry name" value="FAD/NAD(P)-binding domain"/>
    <property type="match status" value="2"/>
</dbReference>
<evidence type="ECO:0000256" key="4">
    <source>
        <dbReference type="SAM" id="MobiDB-lite"/>
    </source>
</evidence>